<evidence type="ECO:0000313" key="7">
    <source>
        <dbReference type="Proteomes" id="UP001589609"/>
    </source>
</evidence>
<dbReference type="InterPro" id="IPR023553">
    <property type="entry name" value="Uncharacterised_MeTfrase_YrrT"/>
</dbReference>
<keyword evidence="1 4" id="KW-0489">Methyltransferase</keyword>
<evidence type="ECO:0000256" key="1">
    <source>
        <dbReference type="ARBA" id="ARBA00022603"/>
    </source>
</evidence>
<feature type="binding site" evidence="4">
    <location>
        <position position="97"/>
    </location>
    <ligand>
        <name>S-adenosyl-L-methionine</name>
        <dbReference type="ChEBI" id="CHEBI:59789"/>
    </ligand>
</feature>
<proteinExistence type="inferred from homology"/>
<evidence type="ECO:0000259" key="5">
    <source>
        <dbReference type="Pfam" id="PF13649"/>
    </source>
</evidence>
<gene>
    <name evidence="6" type="ORF">ACFFMS_22975</name>
</gene>
<dbReference type="InterPro" id="IPR029063">
    <property type="entry name" value="SAM-dependent_MTases_sf"/>
</dbReference>
<dbReference type="Pfam" id="PF13649">
    <property type="entry name" value="Methyltransf_25"/>
    <property type="match status" value="1"/>
</dbReference>
<evidence type="ECO:0000313" key="6">
    <source>
        <dbReference type="EMBL" id="MFB9761116.1"/>
    </source>
</evidence>
<dbReference type="GO" id="GO:0032259">
    <property type="term" value="P:methylation"/>
    <property type="evidence" value="ECO:0007669"/>
    <property type="project" value="UniProtKB-KW"/>
</dbReference>
<dbReference type="PANTHER" id="PTHR43861">
    <property type="entry name" value="TRANS-ACONITATE 2-METHYLTRANSFERASE-RELATED"/>
    <property type="match status" value="1"/>
</dbReference>
<keyword evidence="2 4" id="KW-0808">Transferase</keyword>
<dbReference type="RefSeq" id="WP_379951353.1">
    <property type="nucleotide sequence ID" value="NZ_JBHMAF010000188.1"/>
</dbReference>
<name>A0ABV5WKG4_9BACI</name>
<protein>
    <recommendedName>
        <fullName evidence="4">Uncharacterized methyltransferase ACFFMS_22975</fullName>
        <ecNumber evidence="4">2.1.1.-</ecNumber>
    </recommendedName>
</protein>
<feature type="binding site" evidence="4">
    <location>
        <position position="53"/>
    </location>
    <ligand>
        <name>S-adenosyl-L-methionine</name>
        <dbReference type="ChEBI" id="CHEBI:59789"/>
    </ligand>
</feature>
<comment type="function">
    <text evidence="4">Could be a S-adenosyl-L-methionine-dependent methyltransferase.</text>
</comment>
<dbReference type="HAMAP" id="MF_02100">
    <property type="entry name" value="Methyltr_YrrT"/>
    <property type="match status" value="1"/>
</dbReference>
<keyword evidence="3 4" id="KW-0949">S-adenosyl-L-methionine</keyword>
<reference evidence="6 7" key="1">
    <citation type="submission" date="2024-09" db="EMBL/GenBank/DDBJ databases">
        <authorList>
            <person name="Sun Q."/>
            <person name="Mori K."/>
        </authorList>
    </citation>
    <scope>NUCLEOTIDE SEQUENCE [LARGE SCALE GENOMIC DNA]</scope>
    <source>
        <strain evidence="6 7">JCM 11201</strain>
    </source>
</reference>
<dbReference type="EMBL" id="JBHMAF010000188">
    <property type="protein sequence ID" value="MFB9761116.1"/>
    <property type="molecule type" value="Genomic_DNA"/>
</dbReference>
<dbReference type="SUPFAM" id="SSF53335">
    <property type="entry name" value="S-adenosyl-L-methionine-dependent methyltransferases"/>
    <property type="match status" value="1"/>
</dbReference>
<dbReference type="Gene3D" id="3.40.50.150">
    <property type="entry name" value="Vaccinia Virus protein VP39"/>
    <property type="match status" value="1"/>
</dbReference>
<feature type="domain" description="Methyltransferase" evidence="5">
    <location>
        <begin position="49"/>
        <end position="138"/>
    </location>
</feature>
<dbReference type="GO" id="GO:0008168">
    <property type="term" value="F:methyltransferase activity"/>
    <property type="evidence" value="ECO:0007669"/>
    <property type="project" value="UniProtKB-KW"/>
</dbReference>
<accession>A0ABV5WKG4</accession>
<dbReference type="InterPro" id="IPR041698">
    <property type="entry name" value="Methyltransf_25"/>
</dbReference>
<evidence type="ECO:0000256" key="4">
    <source>
        <dbReference type="HAMAP-Rule" id="MF_02100"/>
    </source>
</evidence>
<evidence type="ECO:0000256" key="3">
    <source>
        <dbReference type="ARBA" id="ARBA00022691"/>
    </source>
</evidence>
<comment type="caution">
    <text evidence="6">The sequence shown here is derived from an EMBL/GenBank/DDBJ whole genome shotgun (WGS) entry which is preliminary data.</text>
</comment>
<comment type="similarity">
    <text evidence="4">Belongs to the methyltransferase superfamily. YrrT family.</text>
</comment>
<sequence length="212" mass="24361">MGTEFNELFDAWAYTYDAFVASEDEQYKEAFMNYDEILKTVAKKAIGTVLEFGVGTGNLTEQLLQEGHIVYGVEPSHEMRKIAEQKLLGKVKIMEGDFLNFTVPDHINTIVSTYAFHHLTDGEKNKALQKYSELLKKGDKIVFADTIFLDQEAYNGTVQAAIERGHHQLVHDLQTEYYTLLPIMRTLFENNGFSVTFTRYNHYVWVIEAVKN</sequence>
<evidence type="ECO:0000256" key="2">
    <source>
        <dbReference type="ARBA" id="ARBA00022679"/>
    </source>
</evidence>
<dbReference type="EC" id="2.1.1.-" evidence="4"/>
<feature type="binding site" evidence="4">
    <location>
        <position position="74"/>
    </location>
    <ligand>
        <name>S-adenosyl-L-methionine</name>
        <dbReference type="ChEBI" id="CHEBI:59789"/>
    </ligand>
</feature>
<organism evidence="6 7">
    <name type="scientific">Ectobacillus funiculus</name>
    <dbReference type="NCBI Taxonomy" id="137993"/>
    <lineage>
        <taxon>Bacteria</taxon>
        <taxon>Bacillati</taxon>
        <taxon>Bacillota</taxon>
        <taxon>Bacilli</taxon>
        <taxon>Bacillales</taxon>
        <taxon>Bacillaceae</taxon>
        <taxon>Ectobacillus</taxon>
    </lineage>
</organism>
<keyword evidence="7" id="KW-1185">Reference proteome</keyword>
<dbReference type="CDD" id="cd02440">
    <property type="entry name" value="AdoMet_MTases"/>
    <property type="match status" value="1"/>
</dbReference>
<dbReference type="Proteomes" id="UP001589609">
    <property type="component" value="Unassembled WGS sequence"/>
</dbReference>